<dbReference type="InterPro" id="IPR036034">
    <property type="entry name" value="PDZ_sf"/>
</dbReference>
<evidence type="ECO:0000256" key="1">
    <source>
        <dbReference type="SAM" id="Phobius"/>
    </source>
</evidence>
<protein>
    <recommendedName>
        <fullName evidence="2">PDZ domain-containing protein</fullName>
    </recommendedName>
</protein>
<dbReference type="AlphaFoldDB" id="A0A160TLC6"/>
<reference evidence="3" key="1">
    <citation type="submission" date="2015-10" db="EMBL/GenBank/DDBJ databases">
        <authorList>
            <person name="Gilbert D.G."/>
        </authorList>
    </citation>
    <scope>NUCLEOTIDE SEQUENCE</scope>
</reference>
<dbReference type="Pfam" id="PF13180">
    <property type="entry name" value="PDZ_2"/>
    <property type="match status" value="1"/>
</dbReference>
<dbReference type="EMBL" id="CZQE01000118">
    <property type="protein sequence ID" value="CUS44189.1"/>
    <property type="molecule type" value="Genomic_DNA"/>
</dbReference>
<dbReference type="Gene3D" id="2.30.42.10">
    <property type="match status" value="1"/>
</dbReference>
<dbReference type="SMART" id="SM00228">
    <property type="entry name" value="PDZ"/>
    <property type="match status" value="1"/>
</dbReference>
<keyword evidence="1" id="KW-0812">Transmembrane</keyword>
<accession>A0A160TLC6</accession>
<organism evidence="3">
    <name type="scientific">hydrothermal vent metagenome</name>
    <dbReference type="NCBI Taxonomy" id="652676"/>
    <lineage>
        <taxon>unclassified sequences</taxon>
        <taxon>metagenomes</taxon>
        <taxon>ecological metagenomes</taxon>
    </lineage>
</organism>
<keyword evidence="1" id="KW-1133">Transmembrane helix</keyword>
<gene>
    <name evidence="3" type="ORF">MGWOODY_Smn3009</name>
</gene>
<evidence type="ECO:0000259" key="2">
    <source>
        <dbReference type="SMART" id="SM00228"/>
    </source>
</evidence>
<dbReference type="SUPFAM" id="SSF50156">
    <property type="entry name" value="PDZ domain-like"/>
    <property type="match status" value="1"/>
</dbReference>
<proteinExistence type="predicted"/>
<keyword evidence="1" id="KW-0472">Membrane</keyword>
<feature type="transmembrane region" description="Helical" evidence="1">
    <location>
        <begin position="12"/>
        <end position="29"/>
    </location>
</feature>
<sequence>MTRQHARLSVRWLIALLGLVPIAGALMLLTTHIGRRALKNLAPASTTVSVLPGMTVEEAAPPAHGLVVTSRRSNGAAVEAGISVGDNITAIDYHPIKGLNDAAAYMRHDRRPIVTLTILHGRHMRRMALKRSGESHGA</sequence>
<dbReference type="InterPro" id="IPR001478">
    <property type="entry name" value="PDZ"/>
</dbReference>
<evidence type="ECO:0000313" key="3">
    <source>
        <dbReference type="EMBL" id="CUS44189.1"/>
    </source>
</evidence>
<feature type="domain" description="PDZ" evidence="2">
    <location>
        <begin position="52"/>
        <end position="122"/>
    </location>
</feature>
<name>A0A160TLC6_9ZZZZ</name>